<evidence type="ECO:0000256" key="4">
    <source>
        <dbReference type="ARBA" id="ARBA00023239"/>
    </source>
</evidence>
<dbReference type="PANTHER" id="PTHR10889:SF3">
    <property type="entry name" value="DEOXYRIBOSE-PHOSPHATE ALDOLASE"/>
    <property type="match status" value="1"/>
</dbReference>
<comment type="similarity">
    <text evidence="2">Belongs to the DeoC/FbaB aldolase family. DeoC type 2 subfamily.</text>
</comment>
<protein>
    <recommendedName>
        <fullName evidence="3">deoxyribose-phosphate aldolase</fullName>
        <ecNumber evidence="3">4.1.2.4</ecNumber>
    </recommendedName>
    <alternativeName>
        <fullName evidence="7">2-deoxy-D-ribose 5-phosphate aldolase</fullName>
    </alternativeName>
    <alternativeName>
        <fullName evidence="6">Phosphodeoxyriboaldolase</fullName>
    </alternativeName>
</protein>
<keyword evidence="4" id="KW-0456">Lyase</keyword>
<dbReference type="SMART" id="SM01133">
    <property type="entry name" value="DeoC"/>
    <property type="match status" value="1"/>
</dbReference>
<keyword evidence="5" id="KW-0704">Schiff base</keyword>
<dbReference type="GO" id="GO:0016052">
    <property type="term" value="P:carbohydrate catabolic process"/>
    <property type="evidence" value="ECO:0007669"/>
    <property type="project" value="TreeGrafter"/>
</dbReference>
<dbReference type="RefSeq" id="WP_065239974.1">
    <property type="nucleotide sequence ID" value="NZ_CAAAIB010000005.1"/>
</dbReference>
<dbReference type="AlphaFoldDB" id="A0A0W0WEB6"/>
<evidence type="ECO:0000256" key="8">
    <source>
        <dbReference type="ARBA" id="ARBA00048791"/>
    </source>
</evidence>
<keyword evidence="10" id="KW-1185">Reference proteome</keyword>
<reference evidence="9 10" key="1">
    <citation type="submission" date="2015-11" db="EMBL/GenBank/DDBJ databases">
        <title>Genomic analysis of 38 Legionella species identifies large and diverse effector repertoires.</title>
        <authorList>
            <person name="Burstein D."/>
            <person name="Amaro F."/>
            <person name="Zusman T."/>
            <person name="Lifshitz Z."/>
            <person name="Cohen O."/>
            <person name="Gilbert J.A."/>
            <person name="Pupko T."/>
            <person name="Shuman H.A."/>
            <person name="Segal G."/>
        </authorList>
    </citation>
    <scope>NUCLEOTIDE SEQUENCE [LARGE SCALE GENOMIC DNA]</scope>
    <source>
        <strain evidence="9 10">PX-1-G2-E2</strain>
    </source>
</reference>
<dbReference type="InterPro" id="IPR011343">
    <property type="entry name" value="DeoC"/>
</dbReference>
<evidence type="ECO:0000256" key="5">
    <source>
        <dbReference type="ARBA" id="ARBA00023270"/>
    </source>
</evidence>
<comment type="pathway">
    <text evidence="1">Carbohydrate degradation; 2-deoxy-D-ribose 1-phosphate degradation; D-glyceraldehyde 3-phosphate and acetaldehyde from 2-deoxy-alpha-D-ribose 1-phosphate: step 2/2.</text>
</comment>
<organism evidence="9 10">
    <name type="scientific">Legionella maceachernii</name>
    <dbReference type="NCBI Taxonomy" id="466"/>
    <lineage>
        <taxon>Bacteria</taxon>
        <taxon>Pseudomonadati</taxon>
        <taxon>Pseudomonadota</taxon>
        <taxon>Gammaproteobacteria</taxon>
        <taxon>Legionellales</taxon>
        <taxon>Legionellaceae</taxon>
        <taxon>Legionella</taxon>
    </lineage>
</organism>
<dbReference type="Gene3D" id="3.20.20.70">
    <property type="entry name" value="Aldolase class I"/>
    <property type="match status" value="1"/>
</dbReference>
<name>A0A0W0WEB6_9GAMM</name>
<dbReference type="STRING" id="466.Lmac_0484"/>
<dbReference type="InterPro" id="IPR002915">
    <property type="entry name" value="DeoC/FbaB/LacD_aldolase"/>
</dbReference>
<dbReference type="PANTHER" id="PTHR10889">
    <property type="entry name" value="DEOXYRIBOSE-PHOSPHATE ALDOLASE"/>
    <property type="match status" value="1"/>
</dbReference>
<evidence type="ECO:0000256" key="6">
    <source>
        <dbReference type="ARBA" id="ARBA00031814"/>
    </source>
</evidence>
<dbReference type="EC" id="4.1.2.4" evidence="3"/>
<evidence type="ECO:0000256" key="7">
    <source>
        <dbReference type="ARBA" id="ARBA00032755"/>
    </source>
</evidence>
<proteinExistence type="inferred from homology"/>
<dbReference type="GO" id="GO:0009264">
    <property type="term" value="P:deoxyribonucleotide catabolic process"/>
    <property type="evidence" value="ECO:0007669"/>
    <property type="project" value="InterPro"/>
</dbReference>
<evidence type="ECO:0000313" key="9">
    <source>
        <dbReference type="EMBL" id="KTD30668.1"/>
    </source>
</evidence>
<comment type="catalytic activity">
    <reaction evidence="8">
        <text>2-deoxy-D-ribose 5-phosphate = D-glyceraldehyde 3-phosphate + acetaldehyde</text>
        <dbReference type="Rhea" id="RHEA:12821"/>
        <dbReference type="ChEBI" id="CHEBI:15343"/>
        <dbReference type="ChEBI" id="CHEBI:59776"/>
        <dbReference type="ChEBI" id="CHEBI:62877"/>
        <dbReference type="EC" id="4.1.2.4"/>
    </reaction>
</comment>
<evidence type="ECO:0000313" key="10">
    <source>
        <dbReference type="Proteomes" id="UP000054908"/>
    </source>
</evidence>
<comment type="caution">
    <text evidence="9">The sequence shown here is derived from an EMBL/GenBank/DDBJ whole genome shotgun (WGS) entry which is preliminary data.</text>
</comment>
<dbReference type="PATRIC" id="fig|466.6.peg.512"/>
<dbReference type="EMBL" id="LNYL01000010">
    <property type="protein sequence ID" value="KTD30668.1"/>
    <property type="molecule type" value="Genomic_DNA"/>
</dbReference>
<dbReference type="Proteomes" id="UP000054908">
    <property type="component" value="Unassembled WGS sequence"/>
</dbReference>
<evidence type="ECO:0000256" key="2">
    <source>
        <dbReference type="ARBA" id="ARBA00009473"/>
    </source>
</evidence>
<dbReference type="Pfam" id="PF01791">
    <property type="entry name" value="DeoC"/>
    <property type="match status" value="1"/>
</dbReference>
<dbReference type="PIRSF" id="PIRSF001357">
    <property type="entry name" value="DeoC"/>
    <property type="match status" value="1"/>
</dbReference>
<sequence length="267" mass="29311">MSLEEDYLFVYDALKDALRFSAPTNNEVIPLIDLTLLDEAASDNALLLLNQKAHRHQVAAICVYPQHLKKISSSIVAQPFSLPQDAEGKKVKLATVVNFPEGDQSTQHVLTAVDNILSTNLADEIDYVFPHQFYLEGEQKEALKQCQQTHQLCKQAGITFKVILETGALPSLAFIYQLSMAVIGEGCDFLKTSTGKIAQGATFSAAFAILKAIKDSKATCGLKVSGGIKKPEQALTYMALAKQMFDREPDKSWFRIGASSLLDELIN</sequence>
<evidence type="ECO:0000256" key="1">
    <source>
        <dbReference type="ARBA" id="ARBA00004816"/>
    </source>
</evidence>
<dbReference type="GO" id="GO:0005737">
    <property type="term" value="C:cytoplasm"/>
    <property type="evidence" value="ECO:0007669"/>
    <property type="project" value="InterPro"/>
</dbReference>
<evidence type="ECO:0000256" key="3">
    <source>
        <dbReference type="ARBA" id="ARBA00012515"/>
    </source>
</evidence>
<gene>
    <name evidence="9" type="primary">deoC</name>
    <name evidence="9" type="ORF">Lmac_0484</name>
</gene>
<dbReference type="GO" id="GO:0004139">
    <property type="term" value="F:deoxyribose-phosphate aldolase activity"/>
    <property type="evidence" value="ECO:0007669"/>
    <property type="project" value="UniProtKB-EC"/>
</dbReference>
<dbReference type="InterPro" id="IPR013785">
    <property type="entry name" value="Aldolase_TIM"/>
</dbReference>
<dbReference type="SUPFAM" id="SSF51569">
    <property type="entry name" value="Aldolase"/>
    <property type="match status" value="1"/>
</dbReference>
<accession>A0A0W0WEB6</accession>